<proteinExistence type="predicted"/>
<dbReference type="EMBL" id="JAAXKY010000034">
    <property type="protein sequence ID" value="NMH78011.1"/>
    <property type="molecule type" value="Genomic_DNA"/>
</dbReference>
<dbReference type="RefSeq" id="WP_169396053.1">
    <property type="nucleotide sequence ID" value="NZ_BAAAJH010000018.1"/>
</dbReference>
<feature type="compositionally biased region" description="Pro residues" evidence="1">
    <location>
        <begin position="92"/>
        <end position="104"/>
    </location>
</feature>
<feature type="signal peptide" evidence="2">
    <location>
        <begin position="1"/>
        <end position="18"/>
    </location>
</feature>
<evidence type="ECO:0000313" key="4">
    <source>
        <dbReference type="Proteomes" id="UP001296706"/>
    </source>
</evidence>
<keyword evidence="2" id="KW-0732">Signal</keyword>
<evidence type="ECO:0000313" key="3">
    <source>
        <dbReference type="EMBL" id="NMH78011.1"/>
    </source>
</evidence>
<name>A0ABX1RFT1_9PSEU</name>
<sequence>MAATATAGMLALSPLAFANDHGARERGGGGPTSFGFWFDRDDIQQDGIIRCTNEQTINGLPPTTPAPIPPLVSQEQSGNCVNVPDGAERTRPTPPPTTTVPPAPTDTYTRSNIITAAPGTPANEDSAYCDPGDTRLDISYTDPSGVAFGPAYPAQFQDRQGATIAYSNPTSEPVQLSVTVLCEDTNSDL</sequence>
<evidence type="ECO:0000256" key="2">
    <source>
        <dbReference type="SAM" id="SignalP"/>
    </source>
</evidence>
<protein>
    <submittedName>
        <fullName evidence="3">Uncharacterized protein</fullName>
    </submittedName>
</protein>
<organism evidence="3 4">
    <name type="scientific">Pseudonocardia xinjiangensis</name>
    <dbReference type="NCBI Taxonomy" id="75289"/>
    <lineage>
        <taxon>Bacteria</taxon>
        <taxon>Bacillati</taxon>
        <taxon>Actinomycetota</taxon>
        <taxon>Actinomycetes</taxon>
        <taxon>Pseudonocardiales</taxon>
        <taxon>Pseudonocardiaceae</taxon>
        <taxon>Pseudonocardia</taxon>
    </lineage>
</organism>
<accession>A0ABX1RFT1</accession>
<dbReference type="Proteomes" id="UP001296706">
    <property type="component" value="Unassembled WGS sequence"/>
</dbReference>
<keyword evidence="4" id="KW-1185">Reference proteome</keyword>
<reference evidence="3 4" key="1">
    <citation type="submission" date="2020-04" db="EMBL/GenBank/DDBJ databases">
        <authorList>
            <person name="Klaysubun C."/>
            <person name="Duangmal K."/>
            <person name="Lipun K."/>
        </authorList>
    </citation>
    <scope>NUCLEOTIDE SEQUENCE [LARGE SCALE GENOMIC DNA]</scope>
    <source>
        <strain evidence="3 4">JCM 11839</strain>
    </source>
</reference>
<gene>
    <name evidence="3" type="ORF">HF577_13075</name>
</gene>
<feature type="region of interest" description="Disordered" evidence="1">
    <location>
        <begin position="86"/>
        <end position="109"/>
    </location>
</feature>
<feature type="chain" id="PRO_5045539493" evidence="2">
    <location>
        <begin position="19"/>
        <end position="189"/>
    </location>
</feature>
<evidence type="ECO:0000256" key="1">
    <source>
        <dbReference type="SAM" id="MobiDB-lite"/>
    </source>
</evidence>
<comment type="caution">
    <text evidence="3">The sequence shown here is derived from an EMBL/GenBank/DDBJ whole genome shotgun (WGS) entry which is preliminary data.</text>
</comment>